<dbReference type="CDD" id="cd13401">
    <property type="entry name" value="Slt70-like"/>
    <property type="match status" value="1"/>
</dbReference>
<dbReference type="Gene3D" id="1.10.530.10">
    <property type="match status" value="1"/>
</dbReference>
<keyword evidence="4" id="KW-0326">Glycosidase</keyword>
<dbReference type="AlphaFoldDB" id="A0A841RHY7"/>
<evidence type="ECO:0000256" key="2">
    <source>
        <dbReference type="SAM" id="SignalP"/>
    </source>
</evidence>
<organism evidence="4 5">
    <name type="scientific">Spirochaeta isovalerica</name>
    <dbReference type="NCBI Taxonomy" id="150"/>
    <lineage>
        <taxon>Bacteria</taxon>
        <taxon>Pseudomonadati</taxon>
        <taxon>Spirochaetota</taxon>
        <taxon>Spirochaetia</taxon>
        <taxon>Spirochaetales</taxon>
        <taxon>Spirochaetaceae</taxon>
        <taxon>Spirochaeta</taxon>
    </lineage>
</organism>
<dbReference type="RefSeq" id="WP_184748855.1">
    <property type="nucleotide sequence ID" value="NZ_JACHGJ010000014.1"/>
</dbReference>
<dbReference type="GO" id="GO:0016798">
    <property type="term" value="F:hydrolase activity, acting on glycosyl bonds"/>
    <property type="evidence" value="ECO:0007669"/>
    <property type="project" value="UniProtKB-KW"/>
</dbReference>
<keyword evidence="4" id="KW-0378">Hydrolase</keyword>
<feature type="domain" description="Transglycosylase SLT" evidence="3">
    <location>
        <begin position="534"/>
        <end position="640"/>
    </location>
</feature>
<sequence>MKKYLSLFLISFILFSCRASESPPSLIWGLEKTAIEESLRLGDLTFLDEVDLNRMDRKGRLGEISRLREGGAYYFSFIMSRQGEPEWQIRFLEVELLSGIYKDAAADELYRILSGKREWNRLSVILLNAYKEDRIEGRILDMLIEALFESGQSRKARQISGDDLLTLAAAKSHIREGGILTEEKFLRYVYGRATIGDSSEIFRLVREDNLYSRIPDSLKGYLELCYASAAGDRDLIDKALGRFVLNENLALQYPSLVYRMRLPFMQSSQTVFLAERLSTLSTFEASFTAGRLFRSEKKYSEADKSFLKAYDLAGSGFEKDRAMWYRMDLYSSNRPFLNGLIEEAAPLWSDPYYFSDVLEEHLSGIAAEARWDLLERIYPLIVQYGDRETAAAYSWVHLLSPLSERASEGERQKTIALMKEAPYFSFYYVLGFVLSGDEIPLAGSSPVEDERETDRFILGFYDFGLDEVALEQSRGREELLSDSLIRRLSNHEQENGDFLRSIQLSAYLMPSDNRPMTLEDVQLRYPRVFNDEIEQYSGLYGFPPEILKGIIRTESAFKHDIISHAGAVGLSQLMPATAADQARKLGIDDPDLTDPETNIRIGSSYVRWIIDRPWSDNLSQMLIAYNGGGGNLRKWKRMFPGYSDELFVEALPYKETRNYVKKVLTSSVVYGSVYGDENPADIIRKIYPDFDSLLEITGR</sequence>
<dbReference type="Proteomes" id="UP000587760">
    <property type="component" value="Unassembled WGS sequence"/>
</dbReference>
<reference evidence="4 5" key="1">
    <citation type="submission" date="2020-08" db="EMBL/GenBank/DDBJ databases">
        <title>Genomic Encyclopedia of Type Strains, Phase IV (KMG-IV): sequencing the most valuable type-strain genomes for metagenomic binning, comparative biology and taxonomic classification.</title>
        <authorList>
            <person name="Goeker M."/>
        </authorList>
    </citation>
    <scope>NUCLEOTIDE SEQUENCE [LARGE SCALE GENOMIC DNA]</scope>
    <source>
        <strain evidence="4 5">DSM 2461</strain>
    </source>
</reference>
<dbReference type="InterPro" id="IPR008258">
    <property type="entry name" value="Transglycosylase_SLT_dom_1"/>
</dbReference>
<name>A0A841RHY7_9SPIO</name>
<dbReference type="InterPro" id="IPR023346">
    <property type="entry name" value="Lysozyme-like_dom_sf"/>
</dbReference>
<dbReference type="EMBL" id="JACHGJ010000014">
    <property type="protein sequence ID" value="MBB6482620.1"/>
    <property type="molecule type" value="Genomic_DNA"/>
</dbReference>
<dbReference type="NCBIfam" id="NF047373">
    <property type="entry name" value="BB0259_flg_lyt"/>
    <property type="match status" value="1"/>
</dbReference>
<dbReference type="PANTHER" id="PTHR37423">
    <property type="entry name" value="SOLUBLE LYTIC MUREIN TRANSGLYCOSYLASE-RELATED"/>
    <property type="match status" value="1"/>
</dbReference>
<keyword evidence="5" id="KW-1185">Reference proteome</keyword>
<gene>
    <name evidence="4" type="ORF">HNR50_004321</name>
</gene>
<evidence type="ECO:0000259" key="3">
    <source>
        <dbReference type="Pfam" id="PF01464"/>
    </source>
</evidence>
<dbReference type="Pfam" id="PF01464">
    <property type="entry name" value="SLT"/>
    <property type="match status" value="1"/>
</dbReference>
<keyword evidence="2" id="KW-0732">Signal</keyword>
<accession>A0A841RHY7</accession>
<feature type="signal peptide" evidence="2">
    <location>
        <begin position="1"/>
        <end position="19"/>
    </location>
</feature>
<protein>
    <submittedName>
        <fullName evidence="4">Soluble lytic murein transglycosylase</fullName>
        <ecNumber evidence="4">3.2.1.-</ecNumber>
    </submittedName>
</protein>
<evidence type="ECO:0000313" key="4">
    <source>
        <dbReference type="EMBL" id="MBB6482620.1"/>
    </source>
</evidence>
<proteinExistence type="inferred from homology"/>
<evidence type="ECO:0000256" key="1">
    <source>
        <dbReference type="ARBA" id="ARBA00007734"/>
    </source>
</evidence>
<dbReference type="PANTHER" id="PTHR37423:SF2">
    <property type="entry name" value="MEMBRANE-BOUND LYTIC MUREIN TRANSGLYCOSYLASE C"/>
    <property type="match status" value="1"/>
</dbReference>
<dbReference type="SUPFAM" id="SSF53955">
    <property type="entry name" value="Lysozyme-like"/>
    <property type="match status" value="1"/>
</dbReference>
<comment type="similarity">
    <text evidence="1">Belongs to the transglycosylase Slt family.</text>
</comment>
<feature type="chain" id="PRO_5032524908" evidence="2">
    <location>
        <begin position="20"/>
        <end position="699"/>
    </location>
</feature>
<evidence type="ECO:0000313" key="5">
    <source>
        <dbReference type="Proteomes" id="UP000587760"/>
    </source>
</evidence>
<dbReference type="EC" id="3.2.1.-" evidence="4"/>
<dbReference type="PROSITE" id="PS51257">
    <property type="entry name" value="PROKAR_LIPOPROTEIN"/>
    <property type="match status" value="1"/>
</dbReference>
<comment type="caution">
    <text evidence="4">The sequence shown here is derived from an EMBL/GenBank/DDBJ whole genome shotgun (WGS) entry which is preliminary data.</text>
</comment>